<protein>
    <submittedName>
        <fullName evidence="1">Class I SAM-dependent methyltransferase</fullName>
    </submittedName>
</protein>
<comment type="caution">
    <text evidence="1">The sequence shown here is derived from an EMBL/GenBank/DDBJ whole genome shotgun (WGS) entry which is preliminary data.</text>
</comment>
<name>A0A841TKB5_9BACL</name>
<dbReference type="Gene3D" id="3.40.50.150">
    <property type="entry name" value="Vaccinia Virus protein VP39"/>
    <property type="match status" value="1"/>
</dbReference>
<gene>
    <name evidence="1" type="ORF">H4Q31_20360</name>
</gene>
<evidence type="ECO:0000313" key="2">
    <source>
        <dbReference type="Proteomes" id="UP000574133"/>
    </source>
</evidence>
<dbReference type="InterPro" id="IPR007536">
    <property type="entry name" value="16SrRNA_methylTrfase_J"/>
</dbReference>
<dbReference type="EMBL" id="JACJVN010000097">
    <property type="protein sequence ID" value="MBB6679640.1"/>
    <property type="molecule type" value="Genomic_DNA"/>
</dbReference>
<sequence length="260" mass="28917">MIVTTIERPDEETVRYAMRIAEELGCAYAPRRRDTIRGLMRAKPEAADGVLAAGPEGLKFSQRDEPPLFYHPSMAFIRAKRLREGGYDAMAHAAGAKPGDAVLDCTAGLGSDALVFSVAVGAEGRVTALEASPLLHLIVREGMRTYQTELPDINEAMRRIQHIKAEHLAYLRSLPDKSYDIVYFDPMFTKPVMASASLMPLRTVAEDSALTQEAVMEARRVARRAVMLKDHRDSKEFERLGFIRPRRTANAVAYGVITLR</sequence>
<proteinExistence type="predicted"/>
<dbReference type="AlphaFoldDB" id="A0A841TKB5"/>
<keyword evidence="1" id="KW-0808">Transferase</keyword>
<dbReference type="SUPFAM" id="SSF53335">
    <property type="entry name" value="S-adenosyl-L-methionine-dependent methyltransferases"/>
    <property type="match status" value="1"/>
</dbReference>
<evidence type="ECO:0000313" key="1">
    <source>
        <dbReference type="EMBL" id="MBB6679640.1"/>
    </source>
</evidence>
<organism evidence="1 2">
    <name type="scientific">Cohnella lubricantis</name>
    <dbReference type="NCBI Taxonomy" id="2163172"/>
    <lineage>
        <taxon>Bacteria</taxon>
        <taxon>Bacillati</taxon>
        <taxon>Bacillota</taxon>
        <taxon>Bacilli</taxon>
        <taxon>Bacillales</taxon>
        <taxon>Paenibacillaceae</taxon>
        <taxon>Cohnella</taxon>
    </lineage>
</organism>
<dbReference type="PANTHER" id="PTHR36112">
    <property type="entry name" value="RIBOSOMAL RNA SMALL SUBUNIT METHYLTRANSFERASE J"/>
    <property type="match status" value="1"/>
</dbReference>
<dbReference type="PANTHER" id="PTHR36112:SF1">
    <property type="entry name" value="RIBOSOMAL RNA SMALL SUBUNIT METHYLTRANSFERASE J"/>
    <property type="match status" value="1"/>
</dbReference>
<reference evidence="1 2" key="1">
    <citation type="submission" date="2020-08" db="EMBL/GenBank/DDBJ databases">
        <title>Cohnella phylogeny.</title>
        <authorList>
            <person name="Dunlap C."/>
        </authorList>
    </citation>
    <scope>NUCLEOTIDE SEQUENCE [LARGE SCALE GENOMIC DNA]</scope>
    <source>
        <strain evidence="1 2">DSM 103658</strain>
    </source>
</reference>
<keyword evidence="2" id="KW-1185">Reference proteome</keyword>
<dbReference type="Proteomes" id="UP000574133">
    <property type="component" value="Unassembled WGS sequence"/>
</dbReference>
<dbReference type="Pfam" id="PF04445">
    <property type="entry name" value="SAM_MT"/>
    <property type="match status" value="1"/>
</dbReference>
<accession>A0A841TKB5</accession>
<dbReference type="InterPro" id="IPR029063">
    <property type="entry name" value="SAM-dependent_MTases_sf"/>
</dbReference>
<dbReference type="GO" id="GO:0008990">
    <property type="term" value="F:rRNA (guanine-N2-)-methyltransferase activity"/>
    <property type="evidence" value="ECO:0007669"/>
    <property type="project" value="InterPro"/>
</dbReference>
<keyword evidence="1" id="KW-0489">Methyltransferase</keyword>